<evidence type="ECO:0000256" key="7">
    <source>
        <dbReference type="HAMAP-Rule" id="MF_00038"/>
    </source>
</evidence>
<evidence type="ECO:0000256" key="8">
    <source>
        <dbReference type="NCBIfam" id="TIGR00445"/>
    </source>
</evidence>
<keyword evidence="7" id="KW-0479">Metal-binding</keyword>
<evidence type="ECO:0000256" key="3">
    <source>
        <dbReference type="ARBA" id="ARBA00022679"/>
    </source>
</evidence>
<name>A0ABZ1C0R8_9FIRM</name>
<dbReference type="HAMAP" id="MF_00038">
    <property type="entry name" value="MraY"/>
    <property type="match status" value="1"/>
</dbReference>
<evidence type="ECO:0000256" key="6">
    <source>
        <dbReference type="ARBA" id="ARBA00023136"/>
    </source>
</evidence>
<protein>
    <recommendedName>
        <fullName evidence="7 8">Phospho-N-acetylmuramoyl-pentapeptide-transferase</fullName>
        <ecNumber evidence="7 8">2.7.8.13</ecNumber>
    </recommendedName>
    <alternativeName>
        <fullName evidence="7">UDP-MurNAc-pentapeptide phosphotransferase</fullName>
    </alternativeName>
</protein>
<keyword evidence="7" id="KW-0460">Magnesium</keyword>
<reference evidence="9 10" key="1">
    <citation type="journal article" date="2024" name="Front. Microbiol.">
        <title>Novel thermophilic genera Geochorda gen. nov. and Carboxydochorda gen. nov. from the deep terrestrial subsurface reveal the ecophysiological diversity in the class Limnochordia.</title>
        <authorList>
            <person name="Karnachuk O.V."/>
            <person name="Lukina A.P."/>
            <person name="Avakyan M.R."/>
            <person name="Kadnikov V.V."/>
            <person name="Begmatov S."/>
            <person name="Beletsky A.V."/>
            <person name="Vlasova K.G."/>
            <person name="Novikov A.A."/>
            <person name="Shcherbakova V.A."/>
            <person name="Mardanov A.V."/>
            <person name="Ravin N.V."/>
        </authorList>
    </citation>
    <scope>NUCLEOTIDE SEQUENCE [LARGE SCALE GENOMIC DNA]</scope>
    <source>
        <strain evidence="9 10">L945</strain>
    </source>
</reference>
<keyword evidence="7" id="KW-1003">Cell membrane</keyword>
<keyword evidence="10" id="KW-1185">Reference proteome</keyword>
<evidence type="ECO:0000313" key="10">
    <source>
        <dbReference type="Proteomes" id="UP001332192"/>
    </source>
</evidence>
<keyword evidence="4 7" id="KW-0812">Transmembrane</keyword>
<dbReference type="EMBL" id="CP141615">
    <property type="protein sequence ID" value="WRP18617.1"/>
    <property type="molecule type" value="Genomic_DNA"/>
</dbReference>
<feature type="transmembrane region" description="Helical" evidence="7">
    <location>
        <begin position="205"/>
        <end position="224"/>
    </location>
</feature>
<comment type="function">
    <text evidence="7">Catalyzes the initial step of the lipid cycle reactions in the biosynthesis of the cell wall peptidoglycan: transfers peptidoglycan precursor phospho-MurNAc-pentapeptide from UDP-MurNAc-pentapeptide onto the lipid carrier undecaprenyl phosphate, yielding undecaprenyl-pyrophosphoryl-MurNAc-pentapeptide, known as lipid I.</text>
</comment>
<comment type="pathway">
    <text evidence="7">Cell wall biogenesis; peptidoglycan biosynthesis.</text>
</comment>
<feature type="transmembrane region" description="Helical" evidence="7">
    <location>
        <begin position="154"/>
        <end position="173"/>
    </location>
</feature>
<dbReference type="Proteomes" id="UP001332192">
    <property type="component" value="Chromosome"/>
</dbReference>
<dbReference type="RefSeq" id="WP_324717890.1">
    <property type="nucleotide sequence ID" value="NZ_CP141615.1"/>
</dbReference>
<evidence type="ECO:0000313" key="9">
    <source>
        <dbReference type="EMBL" id="WRP18617.1"/>
    </source>
</evidence>
<evidence type="ECO:0000256" key="1">
    <source>
        <dbReference type="ARBA" id="ARBA00004141"/>
    </source>
</evidence>
<dbReference type="NCBIfam" id="TIGR00445">
    <property type="entry name" value="mraY"/>
    <property type="match status" value="1"/>
</dbReference>
<keyword evidence="7" id="KW-0961">Cell wall biogenesis/degradation</keyword>
<feature type="transmembrane region" description="Helical" evidence="7">
    <location>
        <begin position="52"/>
        <end position="73"/>
    </location>
</feature>
<sequence length="332" mass="34695">MNPATLGQIIGASLFAMIATFLLMPGSIRILHRMKVGKAIRSEGPARHAAKAGTPTMGGAVVIVAAAAATLVFTPRVDRALVLVLFVVAFALLGSIDDMRALRLHRAMGLRAREKFAGQVLLAALLAVWTLRVAPEATRQGVPFAGTSWELAPWLFVLLSTLATTASANAVNLTDGLDGLAAGAIAIASAVYAGAAWMAGRPEVGIFAGAVGGACLGFMWYNGYPAQVFMGDTGSLALGAALAAMGTFTGTLLSLPIVGGLFVVETLSVMAQVAYFRLTGGRRLFRMSPFHHHLELEGWSEPQVVVRLWLWAALFGLVGLWAILSGSVGVTP</sequence>
<dbReference type="InterPro" id="IPR018480">
    <property type="entry name" value="PNAcMuramoyl-5peptid_Trfase_CS"/>
</dbReference>
<feature type="transmembrane region" description="Helical" evidence="7">
    <location>
        <begin position="180"/>
        <end position="199"/>
    </location>
</feature>
<comment type="cofactor">
    <cofactor evidence="7">
        <name>Mg(2+)</name>
        <dbReference type="ChEBI" id="CHEBI:18420"/>
    </cofactor>
</comment>
<comment type="subcellular location">
    <subcellularLocation>
        <location evidence="7">Cell membrane</location>
        <topology evidence="7">Multi-pass membrane protein</topology>
    </subcellularLocation>
    <subcellularLocation>
        <location evidence="1">Membrane</location>
        <topology evidence="1">Multi-pass membrane protein</topology>
    </subcellularLocation>
</comment>
<dbReference type="GO" id="GO:0016740">
    <property type="term" value="F:transferase activity"/>
    <property type="evidence" value="ECO:0007669"/>
    <property type="project" value="UniProtKB-KW"/>
</dbReference>
<dbReference type="CDD" id="cd06852">
    <property type="entry name" value="GT_MraY"/>
    <property type="match status" value="1"/>
</dbReference>
<keyword evidence="6 7" id="KW-0472">Membrane</keyword>
<dbReference type="Pfam" id="PF00953">
    <property type="entry name" value="Glycos_transf_4"/>
    <property type="match status" value="1"/>
</dbReference>
<keyword evidence="7" id="KW-0132">Cell division</keyword>
<dbReference type="PROSITE" id="PS01348">
    <property type="entry name" value="MRAY_2"/>
    <property type="match status" value="1"/>
</dbReference>
<keyword evidence="7" id="KW-0133">Cell shape</keyword>
<evidence type="ECO:0000256" key="4">
    <source>
        <dbReference type="ARBA" id="ARBA00022692"/>
    </source>
</evidence>
<feature type="transmembrane region" description="Helical" evidence="7">
    <location>
        <begin position="308"/>
        <end position="330"/>
    </location>
</feature>
<feature type="transmembrane region" description="Helical" evidence="7">
    <location>
        <begin position="236"/>
        <end position="255"/>
    </location>
</feature>
<evidence type="ECO:0000256" key="5">
    <source>
        <dbReference type="ARBA" id="ARBA00022989"/>
    </source>
</evidence>
<dbReference type="PANTHER" id="PTHR22926">
    <property type="entry name" value="PHOSPHO-N-ACETYLMURAMOYL-PENTAPEPTIDE-TRANSFERASE"/>
    <property type="match status" value="1"/>
</dbReference>
<dbReference type="PANTHER" id="PTHR22926:SF5">
    <property type="entry name" value="PHOSPHO-N-ACETYLMURAMOYL-PENTAPEPTIDE-TRANSFERASE HOMOLOG"/>
    <property type="match status" value="1"/>
</dbReference>
<dbReference type="EC" id="2.7.8.13" evidence="7 8"/>
<dbReference type="InterPro" id="IPR000715">
    <property type="entry name" value="Glycosyl_transferase_4"/>
</dbReference>
<feature type="transmembrane region" description="Helical" evidence="7">
    <location>
        <begin position="79"/>
        <end position="96"/>
    </location>
</feature>
<organism evidence="9 10">
    <name type="scientific">Carboxydichorda subterranea</name>
    <dbReference type="NCBI Taxonomy" id="3109565"/>
    <lineage>
        <taxon>Bacteria</taxon>
        <taxon>Bacillati</taxon>
        <taxon>Bacillota</taxon>
        <taxon>Limnochordia</taxon>
        <taxon>Limnochordales</taxon>
        <taxon>Geochordaceae</taxon>
        <taxon>Carboxydichorda</taxon>
    </lineage>
</organism>
<keyword evidence="7" id="KW-0131">Cell cycle</keyword>
<dbReference type="InterPro" id="IPR003524">
    <property type="entry name" value="PNAcMuramoyl-5peptid_Trfase"/>
</dbReference>
<keyword evidence="5 7" id="KW-1133">Transmembrane helix</keyword>
<keyword evidence="7" id="KW-0573">Peptidoglycan synthesis</keyword>
<comment type="similarity">
    <text evidence="2 7">Belongs to the glycosyltransferase 4 family. MraY subfamily.</text>
</comment>
<feature type="transmembrane region" description="Helical" evidence="7">
    <location>
        <begin position="6"/>
        <end position="31"/>
    </location>
</feature>
<feature type="transmembrane region" description="Helical" evidence="7">
    <location>
        <begin position="116"/>
        <end position="134"/>
    </location>
</feature>
<dbReference type="PROSITE" id="PS01347">
    <property type="entry name" value="MRAY_1"/>
    <property type="match status" value="1"/>
</dbReference>
<keyword evidence="3 7" id="KW-0808">Transferase</keyword>
<evidence type="ECO:0000256" key="2">
    <source>
        <dbReference type="ARBA" id="ARBA00005583"/>
    </source>
</evidence>
<accession>A0ABZ1C0R8</accession>
<comment type="catalytic activity">
    <reaction evidence="7">
        <text>UDP-N-acetyl-alpha-D-muramoyl-L-alanyl-gamma-D-glutamyl-meso-2,6-diaminopimeloyl-D-alanyl-D-alanine + di-trans,octa-cis-undecaprenyl phosphate = di-trans,octa-cis-undecaprenyl diphospho-N-acetyl-alpha-D-muramoyl-L-alanyl-D-glutamyl-meso-2,6-diaminopimeloyl-D-alanyl-D-alanine + UMP</text>
        <dbReference type="Rhea" id="RHEA:28386"/>
        <dbReference type="ChEBI" id="CHEBI:57865"/>
        <dbReference type="ChEBI" id="CHEBI:60392"/>
        <dbReference type="ChEBI" id="CHEBI:61386"/>
        <dbReference type="ChEBI" id="CHEBI:61387"/>
        <dbReference type="EC" id="2.7.8.13"/>
    </reaction>
</comment>
<gene>
    <name evidence="7 9" type="primary">mraY</name>
    <name evidence="9" type="ORF">U7230_06350</name>
</gene>
<dbReference type="Pfam" id="PF10555">
    <property type="entry name" value="MraY_sig1"/>
    <property type="match status" value="1"/>
</dbReference>
<proteinExistence type="inferred from homology"/>